<keyword evidence="5" id="KW-1185">Reference proteome</keyword>
<proteinExistence type="predicted"/>
<evidence type="ECO:0000313" key="5">
    <source>
        <dbReference type="Proteomes" id="UP001428341"/>
    </source>
</evidence>
<feature type="region of interest" description="Disordered" evidence="2">
    <location>
        <begin position="25"/>
        <end position="99"/>
    </location>
</feature>
<dbReference type="Proteomes" id="UP001428341">
    <property type="component" value="Unassembled WGS sequence"/>
</dbReference>
<evidence type="ECO:0000256" key="2">
    <source>
        <dbReference type="SAM" id="MobiDB-lite"/>
    </source>
</evidence>
<protein>
    <recommendedName>
        <fullName evidence="3">Transcription factor BREVIS RADIX N-terminal domain-containing protein</fullName>
    </recommendedName>
</protein>
<accession>A0AAP0QWE2</accession>
<comment type="caution">
    <text evidence="4">The sequence shown here is derived from an EMBL/GenBank/DDBJ whole genome shotgun (WGS) entry which is preliminary data.</text>
</comment>
<evidence type="ECO:0000256" key="1">
    <source>
        <dbReference type="SAM" id="Coils"/>
    </source>
</evidence>
<name>A0AAP0QWE2_9ROSI</name>
<dbReference type="InterPro" id="IPR027988">
    <property type="entry name" value="BRX_N"/>
</dbReference>
<reference evidence="4 5" key="1">
    <citation type="submission" date="2024-05" db="EMBL/GenBank/DDBJ databases">
        <title>Haplotype-resolved chromosome-level genome assembly of Huyou (Citrus changshanensis).</title>
        <authorList>
            <person name="Miao C."/>
            <person name="Chen W."/>
            <person name="Wu Y."/>
            <person name="Wang L."/>
            <person name="Zhao S."/>
            <person name="Grierson D."/>
            <person name="Xu C."/>
            <person name="Chen K."/>
        </authorList>
    </citation>
    <scope>NUCLEOTIDE SEQUENCE [LARGE SCALE GENOMIC DNA]</scope>
    <source>
        <strain evidence="4">01-14</strain>
        <tissue evidence="4">Leaf</tissue>
    </source>
</reference>
<feature type="coiled-coil region" evidence="1">
    <location>
        <begin position="103"/>
        <end position="144"/>
    </location>
</feature>
<evidence type="ECO:0000259" key="3">
    <source>
        <dbReference type="Pfam" id="PF13713"/>
    </source>
</evidence>
<evidence type="ECO:0000313" key="4">
    <source>
        <dbReference type="EMBL" id="KAK9221217.1"/>
    </source>
</evidence>
<dbReference type="AlphaFoldDB" id="A0AAP0QWE2"/>
<feature type="domain" description="Transcription factor BREVIS RADIX N-terminal" evidence="3">
    <location>
        <begin position="154"/>
        <end position="172"/>
    </location>
</feature>
<organism evidence="4 5">
    <name type="scientific">Citrus x changshan-huyou</name>
    <dbReference type="NCBI Taxonomy" id="2935761"/>
    <lineage>
        <taxon>Eukaryota</taxon>
        <taxon>Viridiplantae</taxon>
        <taxon>Streptophyta</taxon>
        <taxon>Embryophyta</taxon>
        <taxon>Tracheophyta</taxon>
        <taxon>Spermatophyta</taxon>
        <taxon>Magnoliopsida</taxon>
        <taxon>eudicotyledons</taxon>
        <taxon>Gunneridae</taxon>
        <taxon>Pentapetalae</taxon>
        <taxon>rosids</taxon>
        <taxon>malvids</taxon>
        <taxon>Sapindales</taxon>
        <taxon>Rutaceae</taxon>
        <taxon>Aurantioideae</taxon>
        <taxon>Citrus</taxon>
    </lineage>
</organism>
<keyword evidence="1" id="KW-0175">Coiled coil</keyword>
<gene>
    <name evidence="4" type="ORF">WN944_009643</name>
</gene>
<dbReference type="EMBL" id="JBCGBO010000002">
    <property type="protein sequence ID" value="KAK9221217.1"/>
    <property type="molecule type" value="Genomic_DNA"/>
</dbReference>
<feature type="compositionally biased region" description="Polar residues" evidence="2">
    <location>
        <begin position="51"/>
        <end position="65"/>
    </location>
</feature>
<sequence length="182" mass="20216">MQICKDKDEAEVWFSGLKALISRSHHRKWRTESRSDGIPSEANSPRKYTRRSSPLNSPFGSNDSLQKAVVSRATSSISRWPSPPRSTTPTPTLGGLASPKIVVDDAKRTNDSLSQEVIKLRAQVENLTRKAQLQEVELERTTKQLKKAIAIAGEEIAKCKAAKEVIKSLTSQARQLSFFISI</sequence>
<dbReference type="Pfam" id="PF13713">
    <property type="entry name" value="BRX_N"/>
    <property type="match status" value="1"/>
</dbReference>